<gene>
    <name evidence="7" type="ORF">J2S69_005147</name>
    <name evidence="6" type="ORF">O2L01_01205</name>
</gene>
<dbReference type="InterPro" id="IPR009057">
    <property type="entry name" value="Homeodomain-like_sf"/>
</dbReference>
<keyword evidence="2 4" id="KW-0238">DNA-binding</keyword>
<dbReference type="EMBL" id="JAPZVQ010000001">
    <property type="protein sequence ID" value="MDA1383583.1"/>
    <property type="molecule type" value="Genomic_DNA"/>
</dbReference>
<evidence type="ECO:0000256" key="3">
    <source>
        <dbReference type="ARBA" id="ARBA00023163"/>
    </source>
</evidence>
<dbReference type="RefSeq" id="WP_270119681.1">
    <property type="nucleotide sequence ID" value="NZ_BAAAOM010000001.1"/>
</dbReference>
<evidence type="ECO:0000313" key="7">
    <source>
        <dbReference type="EMBL" id="MDR7341428.1"/>
    </source>
</evidence>
<name>A0A9X3PH46_9ACTN</name>
<dbReference type="Gene3D" id="1.10.357.10">
    <property type="entry name" value="Tetracycline Repressor, domain 2"/>
    <property type="match status" value="1"/>
</dbReference>
<feature type="DNA-binding region" description="H-T-H motif" evidence="4">
    <location>
        <begin position="29"/>
        <end position="48"/>
    </location>
</feature>
<dbReference type="SUPFAM" id="SSF48498">
    <property type="entry name" value="Tetracyclin repressor-like, C-terminal domain"/>
    <property type="match status" value="1"/>
</dbReference>
<dbReference type="Proteomes" id="UP001183604">
    <property type="component" value="Unassembled WGS sequence"/>
</dbReference>
<dbReference type="GO" id="GO:0003677">
    <property type="term" value="F:DNA binding"/>
    <property type="evidence" value="ECO:0007669"/>
    <property type="project" value="UniProtKB-UniRule"/>
</dbReference>
<dbReference type="InterPro" id="IPR001647">
    <property type="entry name" value="HTH_TetR"/>
</dbReference>
<evidence type="ECO:0000313" key="8">
    <source>
        <dbReference type="Proteomes" id="UP001145799"/>
    </source>
</evidence>
<evidence type="ECO:0000259" key="5">
    <source>
        <dbReference type="PROSITE" id="PS50977"/>
    </source>
</evidence>
<dbReference type="InterPro" id="IPR011075">
    <property type="entry name" value="TetR_C"/>
</dbReference>
<proteinExistence type="predicted"/>
<reference evidence="6" key="1">
    <citation type="submission" date="2022-12" db="EMBL/GenBank/DDBJ databases">
        <title>Gycomyces niveus sp.nov., a novel actinomycete isolated from soil in Shouguang.</title>
        <authorList>
            <person name="Yang X."/>
        </authorList>
    </citation>
    <scope>NUCLEOTIDE SEQUENCE</scope>
    <source>
        <strain evidence="6">DSM 44724</strain>
    </source>
</reference>
<evidence type="ECO:0000256" key="1">
    <source>
        <dbReference type="ARBA" id="ARBA00023015"/>
    </source>
</evidence>
<dbReference type="Proteomes" id="UP001145799">
    <property type="component" value="Unassembled WGS sequence"/>
</dbReference>
<dbReference type="PROSITE" id="PS50977">
    <property type="entry name" value="HTH_TETR_2"/>
    <property type="match status" value="1"/>
</dbReference>
<dbReference type="SUPFAM" id="SSF46689">
    <property type="entry name" value="Homeodomain-like"/>
    <property type="match status" value="1"/>
</dbReference>
<evidence type="ECO:0000256" key="4">
    <source>
        <dbReference type="PROSITE-ProRule" id="PRU00335"/>
    </source>
</evidence>
<dbReference type="PRINTS" id="PR00455">
    <property type="entry name" value="HTHTETR"/>
</dbReference>
<reference evidence="7 9" key="2">
    <citation type="submission" date="2023-07" db="EMBL/GenBank/DDBJ databases">
        <title>Sequencing the genomes of 1000 actinobacteria strains.</title>
        <authorList>
            <person name="Klenk H.-P."/>
        </authorList>
    </citation>
    <scope>NUCLEOTIDE SEQUENCE [LARGE SCALE GENOMIC DNA]</scope>
    <source>
        <strain evidence="7 9">DSM 44724</strain>
    </source>
</reference>
<dbReference type="InterPro" id="IPR036271">
    <property type="entry name" value="Tet_transcr_reg_TetR-rel_C_sf"/>
</dbReference>
<protein>
    <submittedName>
        <fullName evidence="6">TetR/AcrR family transcriptional regulator</fullName>
    </submittedName>
    <submittedName>
        <fullName evidence="7">TetR/AcrR family transcriptional repressor of nem operon</fullName>
    </submittedName>
</protein>
<keyword evidence="9" id="KW-1185">Reference proteome</keyword>
<sequence>MGRPKNFEPDVAVAQAMETFWTKGYAATSPADLAEATGVGKGSLYHAFGSKRELFGKALDLYGRAGSEMTRDFLDEPGTAKERIRAYLELLVDTDLSLPAPRGCLAANTALELGGKDAEATEAVRRMTNETIRLFTERIRKGQRDGDVAKEVDADVQAHFLMNTVVGLRIMVQTHDSAVLHQIIDTAVAGL</sequence>
<dbReference type="PANTHER" id="PTHR47506:SF1">
    <property type="entry name" value="HTH-TYPE TRANSCRIPTIONAL REGULATOR YJDC"/>
    <property type="match status" value="1"/>
</dbReference>
<dbReference type="EMBL" id="JAVDYD010000001">
    <property type="protein sequence ID" value="MDR7341428.1"/>
    <property type="molecule type" value="Genomic_DNA"/>
</dbReference>
<dbReference type="PANTHER" id="PTHR47506">
    <property type="entry name" value="TRANSCRIPTIONAL REGULATORY PROTEIN"/>
    <property type="match status" value="1"/>
</dbReference>
<accession>A0A9X3PH46</accession>
<keyword evidence="3" id="KW-0804">Transcription</keyword>
<dbReference type="Pfam" id="PF00440">
    <property type="entry name" value="TetR_N"/>
    <property type="match status" value="1"/>
</dbReference>
<dbReference type="Gene3D" id="1.10.10.60">
    <property type="entry name" value="Homeodomain-like"/>
    <property type="match status" value="1"/>
</dbReference>
<organism evidence="6 8">
    <name type="scientific">Glycomyces lechevalierae</name>
    <dbReference type="NCBI Taxonomy" id="256034"/>
    <lineage>
        <taxon>Bacteria</taxon>
        <taxon>Bacillati</taxon>
        <taxon>Actinomycetota</taxon>
        <taxon>Actinomycetes</taxon>
        <taxon>Glycomycetales</taxon>
        <taxon>Glycomycetaceae</taxon>
        <taxon>Glycomyces</taxon>
    </lineage>
</organism>
<keyword evidence="1" id="KW-0805">Transcription regulation</keyword>
<dbReference type="Pfam" id="PF16925">
    <property type="entry name" value="TetR_C_13"/>
    <property type="match status" value="1"/>
</dbReference>
<comment type="caution">
    <text evidence="6">The sequence shown here is derived from an EMBL/GenBank/DDBJ whole genome shotgun (WGS) entry which is preliminary data.</text>
</comment>
<dbReference type="AlphaFoldDB" id="A0A9X3PH46"/>
<evidence type="ECO:0000313" key="9">
    <source>
        <dbReference type="Proteomes" id="UP001183604"/>
    </source>
</evidence>
<evidence type="ECO:0000256" key="2">
    <source>
        <dbReference type="ARBA" id="ARBA00023125"/>
    </source>
</evidence>
<feature type="domain" description="HTH tetR-type" evidence="5">
    <location>
        <begin position="6"/>
        <end position="66"/>
    </location>
</feature>
<evidence type="ECO:0000313" key="6">
    <source>
        <dbReference type="EMBL" id="MDA1383583.1"/>
    </source>
</evidence>